<accession>A0A6M3L9U6</accession>
<name>A0A6M3L9U6_9ZZZZ</name>
<proteinExistence type="predicted"/>
<organism evidence="2">
    <name type="scientific">viral metagenome</name>
    <dbReference type="NCBI Taxonomy" id="1070528"/>
    <lineage>
        <taxon>unclassified sequences</taxon>
        <taxon>metagenomes</taxon>
        <taxon>organismal metagenomes</taxon>
    </lineage>
</organism>
<protein>
    <submittedName>
        <fullName evidence="2">Uncharacterized protein</fullName>
    </submittedName>
</protein>
<evidence type="ECO:0000256" key="1">
    <source>
        <dbReference type="SAM" id="MobiDB-lite"/>
    </source>
</evidence>
<feature type="region of interest" description="Disordered" evidence="1">
    <location>
        <begin position="65"/>
        <end position="86"/>
    </location>
</feature>
<reference evidence="2" key="1">
    <citation type="submission" date="2020-03" db="EMBL/GenBank/DDBJ databases">
        <title>The deep terrestrial virosphere.</title>
        <authorList>
            <person name="Holmfeldt K."/>
            <person name="Nilsson E."/>
            <person name="Simone D."/>
            <person name="Lopez-Fernandez M."/>
            <person name="Wu X."/>
            <person name="de Brujin I."/>
            <person name="Lundin D."/>
            <person name="Andersson A."/>
            <person name="Bertilsson S."/>
            <person name="Dopson M."/>
        </authorList>
    </citation>
    <scope>NUCLEOTIDE SEQUENCE</scope>
    <source>
        <strain evidence="2">MM415B03306</strain>
    </source>
</reference>
<dbReference type="AlphaFoldDB" id="A0A6M3L9U6"/>
<evidence type="ECO:0000313" key="2">
    <source>
        <dbReference type="EMBL" id="QJA91656.1"/>
    </source>
</evidence>
<gene>
    <name evidence="2" type="ORF">MM415B03306_0005</name>
</gene>
<dbReference type="EMBL" id="MT143003">
    <property type="protein sequence ID" value="QJA91656.1"/>
    <property type="molecule type" value="Genomic_DNA"/>
</dbReference>
<sequence>MAILIEKQTPAGIVRMTSEPVFTGRGRIASAELIITCADKVLWKGPDTPPAALIWRPLLDAALAAEEEPTKKTTPQKRGKDSNGHV</sequence>